<dbReference type="KEGG" id="vnx:VNE69_02064"/>
<dbReference type="Proteomes" id="UP001334084">
    <property type="component" value="Chromosome 2"/>
</dbReference>
<dbReference type="Pfam" id="PF09011">
    <property type="entry name" value="HMG_box_2"/>
    <property type="match status" value="1"/>
</dbReference>
<dbReference type="CDD" id="cd00084">
    <property type="entry name" value="HMG-box_SF"/>
    <property type="match status" value="1"/>
</dbReference>
<dbReference type="AlphaFoldDB" id="A0AAX4J9G3"/>
<evidence type="ECO:0000256" key="2">
    <source>
        <dbReference type="ARBA" id="ARBA00023125"/>
    </source>
</evidence>
<feature type="domain" description="HMG box" evidence="6">
    <location>
        <begin position="117"/>
        <end position="189"/>
    </location>
</feature>
<feature type="domain" description="HMG box" evidence="6">
    <location>
        <begin position="24"/>
        <end position="91"/>
    </location>
</feature>
<dbReference type="InterPro" id="IPR050342">
    <property type="entry name" value="HMGB"/>
</dbReference>
<evidence type="ECO:0000256" key="4">
    <source>
        <dbReference type="PROSITE-ProRule" id="PRU00267"/>
    </source>
</evidence>
<dbReference type="GeneID" id="90540354"/>
<feature type="DNA-binding region" description="HMG box" evidence="4">
    <location>
        <begin position="24"/>
        <end position="91"/>
    </location>
</feature>
<dbReference type="RefSeq" id="XP_065328682.1">
    <property type="nucleotide sequence ID" value="XM_065472610.1"/>
</dbReference>
<comment type="subcellular location">
    <subcellularLocation>
        <location evidence="1">Nucleus</location>
    </subcellularLocation>
</comment>
<keyword evidence="3 4" id="KW-0539">Nucleus</keyword>
<evidence type="ECO:0000256" key="1">
    <source>
        <dbReference type="ARBA" id="ARBA00004123"/>
    </source>
</evidence>
<evidence type="ECO:0000256" key="3">
    <source>
        <dbReference type="ARBA" id="ARBA00023242"/>
    </source>
</evidence>
<feature type="region of interest" description="Disordered" evidence="5">
    <location>
        <begin position="166"/>
        <end position="207"/>
    </location>
</feature>
<organism evidence="7 8">
    <name type="scientific">Vairimorpha necatrix</name>
    <dbReference type="NCBI Taxonomy" id="6039"/>
    <lineage>
        <taxon>Eukaryota</taxon>
        <taxon>Fungi</taxon>
        <taxon>Fungi incertae sedis</taxon>
        <taxon>Microsporidia</taxon>
        <taxon>Nosematidae</taxon>
        <taxon>Vairimorpha</taxon>
    </lineage>
</organism>
<name>A0AAX4J9G3_9MICR</name>
<sequence length="207" mass="24057">MATRTAAKGLKKKTVKKLKDKNAPKAPLTPYLRWGQEQSSKDPSLQSMTIGQRGKVLGDMWKSVSEDEKESIKSEYQKEKEAYLKEFEAYKKTDNYKKWLKQKDALATEEKSGGKKKRTARSAYNVYFKEQYPILSAPKEGEEKPQMKDVASALAKQWKAYTDEERAAYQEKADKINKEKREAEYSKKEESDNEEEEEEEEVSEEEE</sequence>
<dbReference type="Pfam" id="PF00505">
    <property type="entry name" value="HMG_box"/>
    <property type="match status" value="1"/>
</dbReference>
<gene>
    <name evidence="7" type="ORF">VNE69_02064</name>
</gene>
<dbReference type="SUPFAM" id="SSF47095">
    <property type="entry name" value="HMG-box"/>
    <property type="match status" value="2"/>
</dbReference>
<evidence type="ECO:0000313" key="8">
    <source>
        <dbReference type="Proteomes" id="UP001334084"/>
    </source>
</evidence>
<protein>
    <submittedName>
        <fullName evidence="7">High mobility group protein</fullName>
    </submittedName>
</protein>
<dbReference type="GO" id="GO:0003677">
    <property type="term" value="F:DNA binding"/>
    <property type="evidence" value="ECO:0007669"/>
    <property type="project" value="UniProtKB-UniRule"/>
</dbReference>
<dbReference type="PANTHER" id="PTHR48112:SF32">
    <property type="entry name" value="HIGH MOBILITY GROUP PROTEIN B3"/>
    <property type="match status" value="1"/>
</dbReference>
<feature type="compositionally biased region" description="Basic residues" evidence="5">
    <location>
        <begin position="9"/>
        <end position="19"/>
    </location>
</feature>
<reference evidence="7" key="1">
    <citation type="journal article" date="2024" name="BMC Genomics">
        <title>Functional annotation of a divergent genome using sequence and structure-based similarity.</title>
        <authorList>
            <person name="Svedberg D."/>
            <person name="Winiger R.R."/>
            <person name="Berg A."/>
            <person name="Sharma H."/>
            <person name="Tellgren-Roth C."/>
            <person name="Debrunner-Vossbrinck B.A."/>
            <person name="Vossbrinck C.R."/>
            <person name="Barandun J."/>
        </authorList>
    </citation>
    <scope>NUCLEOTIDE SEQUENCE</scope>
    <source>
        <strain evidence="7">Illinois isolate</strain>
    </source>
</reference>
<dbReference type="PANTHER" id="PTHR48112">
    <property type="entry name" value="HIGH MOBILITY GROUP PROTEIN DSP1"/>
    <property type="match status" value="1"/>
</dbReference>
<keyword evidence="8" id="KW-1185">Reference proteome</keyword>
<dbReference type="InterPro" id="IPR009071">
    <property type="entry name" value="HMG_box_dom"/>
</dbReference>
<dbReference type="InterPro" id="IPR036910">
    <property type="entry name" value="HMG_box_dom_sf"/>
</dbReference>
<evidence type="ECO:0000313" key="7">
    <source>
        <dbReference type="EMBL" id="WUR02537.1"/>
    </source>
</evidence>
<feature type="compositionally biased region" description="Basic and acidic residues" evidence="5">
    <location>
        <begin position="166"/>
        <end position="190"/>
    </location>
</feature>
<feature type="compositionally biased region" description="Acidic residues" evidence="5">
    <location>
        <begin position="191"/>
        <end position="207"/>
    </location>
</feature>
<dbReference type="Gene3D" id="1.10.30.10">
    <property type="entry name" value="High mobility group box domain"/>
    <property type="match status" value="2"/>
</dbReference>
<accession>A0AAX4J9G3</accession>
<feature type="compositionally biased region" description="Polar residues" evidence="5">
    <location>
        <begin position="36"/>
        <end position="50"/>
    </location>
</feature>
<evidence type="ECO:0000256" key="5">
    <source>
        <dbReference type="SAM" id="MobiDB-lite"/>
    </source>
</evidence>
<dbReference type="EMBL" id="CP142727">
    <property type="protein sequence ID" value="WUR02537.1"/>
    <property type="molecule type" value="Genomic_DNA"/>
</dbReference>
<dbReference type="GO" id="GO:0005634">
    <property type="term" value="C:nucleus"/>
    <property type="evidence" value="ECO:0007669"/>
    <property type="project" value="UniProtKB-SubCell"/>
</dbReference>
<keyword evidence="2 4" id="KW-0238">DNA-binding</keyword>
<proteinExistence type="predicted"/>
<feature type="DNA-binding region" description="HMG box" evidence="4">
    <location>
        <begin position="117"/>
        <end position="189"/>
    </location>
</feature>
<dbReference type="PROSITE" id="PS50118">
    <property type="entry name" value="HMG_BOX_2"/>
    <property type="match status" value="2"/>
</dbReference>
<dbReference type="SMART" id="SM00398">
    <property type="entry name" value="HMG"/>
    <property type="match status" value="2"/>
</dbReference>
<feature type="region of interest" description="Disordered" evidence="5">
    <location>
        <begin position="1"/>
        <end position="52"/>
    </location>
</feature>
<evidence type="ECO:0000259" key="6">
    <source>
        <dbReference type="PROSITE" id="PS50118"/>
    </source>
</evidence>